<dbReference type="OrthoDB" id="7390084at2"/>
<evidence type="ECO:0000313" key="1">
    <source>
        <dbReference type="EMBL" id="KEO98585.1"/>
    </source>
</evidence>
<dbReference type="PATRIC" id="fig|39960.10.peg.2028"/>
<dbReference type="PROSITE" id="PS51257">
    <property type="entry name" value="PROKAR_LIPOPROTEIN"/>
    <property type="match status" value="1"/>
</dbReference>
<gene>
    <name evidence="1" type="ORF">EH32_05625</name>
</gene>
<organism evidence="1 2">
    <name type="scientific">Erythrobacter litoralis</name>
    <dbReference type="NCBI Taxonomy" id="39960"/>
    <lineage>
        <taxon>Bacteria</taxon>
        <taxon>Pseudomonadati</taxon>
        <taxon>Pseudomonadota</taxon>
        <taxon>Alphaproteobacteria</taxon>
        <taxon>Sphingomonadales</taxon>
        <taxon>Erythrobacteraceae</taxon>
        <taxon>Erythrobacter/Porphyrobacter group</taxon>
        <taxon>Erythrobacter</taxon>
    </lineage>
</organism>
<evidence type="ECO:0000313" key="2">
    <source>
        <dbReference type="Proteomes" id="UP000027866"/>
    </source>
</evidence>
<keyword evidence="2" id="KW-1185">Reference proteome</keyword>
<name>A0A074N0Y2_9SPHN</name>
<dbReference type="AlphaFoldDB" id="A0A074N0Y2"/>
<dbReference type="RefSeq" id="WP_051697527.1">
    <property type="nucleotide sequence ID" value="NZ_CP017057.1"/>
</dbReference>
<dbReference type="EMBL" id="JMIX01000003">
    <property type="protein sequence ID" value="KEO98585.1"/>
    <property type="molecule type" value="Genomic_DNA"/>
</dbReference>
<protein>
    <recommendedName>
        <fullName evidence="3">Lipoprotein</fullName>
    </recommendedName>
</protein>
<proteinExistence type="predicted"/>
<dbReference type="Proteomes" id="UP000027866">
    <property type="component" value="Unassembled WGS sequence"/>
</dbReference>
<accession>A0A074N0Y2</accession>
<reference evidence="1 2" key="1">
    <citation type="submission" date="2014-04" db="EMBL/GenBank/DDBJ databases">
        <title>A comprehensive comparison of genomes of Erythrobacter spp. Strains.</title>
        <authorList>
            <person name="Zheng Q."/>
        </authorList>
    </citation>
    <scope>NUCLEOTIDE SEQUENCE [LARGE SCALE GENOMIC DNA]</scope>
    <source>
        <strain evidence="1 2">DSM 8509</strain>
    </source>
</reference>
<comment type="caution">
    <text evidence="1">The sequence shown here is derived from an EMBL/GenBank/DDBJ whole genome shotgun (WGS) entry which is preliminary data.</text>
</comment>
<sequence length="295" mass="31598">MTRHSPIRFAAAAVLAGLSLVLSGCFIAPGKFDSSLVLGEDNSFTFAYDGEIVFLGLSGLSQMGAAAESFEPNCTEEDSFEERECTPAEVAEQRAEWDANADQRAAEAKRKAEQMSAMMGGIDPSDPQAAQELAEMLMRQKGWERVVPKGDGVFDVSYSITGTMDHDFLFPMIEGFPSTSPFVQFILRDDDVVRITAPAFAAQNDDNPMAAMMGGMGAMAGLAALDEDADGGDAPKMPEIPQIEGTFSIVMKGSTRILANNTDEGASRTPTGEMLMWEISPRTKSAPTALIDLTP</sequence>
<dbReference type="KEGG" id="elq:Ga0102493_112932"/>
<evidence type="ECO:0008006" key="3">
    <source>
        <dbReference type="Google" id="ProtNLM"/>
    </source>
</evidence>